<evidence type="ECO:0000313" key="1">
    <source>
        <dbReference type="EMBL" id="TWT34560.1"/>
    </source>
</evidence>
<organism evidence="1 2">
    <name type="scientific">Blastopirellula retiformator</name>
    <dbReference type="NCBI Taxonomy" id="2527970"/>
    <lineage>
        <taxon>Bacteria</taxon>
        <taxon>Pseudomonadati</taxon>
        <taxon>Planctomycetota</taxon>
        <taxon>Planctomycetia</taxon>
        <taxon>Pirellulales</taxon>
        <taxon>Pirellulaceae</taxon>
        <taxon>Blastopirellula</taxon>
    </lineage>
</organism>
<gene>
    <name evidence="1" type="ORF">Enr8_19710</name>
</gene>
<keyword evidence="2" id="KW-1185">Reference proteome</keyword>
<dbReference type="EMBL" id="SJPF01000002">
    <property type="protein sequence ID" value="TWT34560.1"/>
    <property type="molecule type" value="Genomic_DNA"/>
</dbReference>
<dbReference type="RefSeq" id="WP_146430905.1">
    <property type="nucleotide sequence ID" value="NZ_SJPF01000002.1"/>
</dbReference>
<dbReference type="Proteomes" id="UP000318878">
    <property type="component" value="Unassembled WGS sequence"/>
</dbReference>
<dbReference type="AlphaFoldDB" id="A0A5C5V962"/>
<evidence type="ECO:0008006" key="3">
    <source>
        <dbReference type="Google" id="ProtNLM"/>
    </source>
</evidence>
<protein>
    <recommendedName>
        <fullName evidence="3">STAS domain-containing protein</fullName>
    </recommendedName>
</protein>
<proteinExistence type="predicted"/>
<reference evidence="1 2" key="1">
    <citation type="submission" date="2019-02" db="EMBL/GenBank/DDBJ databases">
        <title>Deep-cultivation of Planctomycetes and their phenomic and genomic characterization uncovers novel biology.</title>
        <authorList>
            <person name="Wiegand S."/>
            <person name="Jogler M."/>
            <person name="Boedeker C."/>
            <person name="Pinto D."/>
            <person name="Vollmers J."/>
            <person name="Rivas-Marin E."/>
            <person name="Kohn T."/>
            <person name="Peeters S.H."/>
            <person name="Heuer A."/>
            <person name="Rast P."/>
            <person name="Oberbeckmann S."/>
            <person name="Bunk B."/>
            <person name="Jeske O."/>
            <person name="Meyerdierks A."/>
            <person name="Storesund J.E."/>
            <person name="Kallscheuer N."/>
            <person name="Luecker S."/>
            <person name="Lage O.M."/>
            <person name="Pohl T."/>
            <person name="Merkel B.J."/>
            <person name="Hornburger P."/>
            <person name="Mueller R.-W."/>
            <person name="Bruemmer F."/>
            <person name="Labrenz M."/>
            <person name="Spormann A.M."/>
            <person name="Op Den Camp H."/>
            <person name="Overmann J."/>
            <person name="Amann R."/>
            <person name="Jetten M.S.M."/>
            <person name="Mascher T."/>
            <person name="Medema M.H."/>
            <person name="Devos D.P."/>
            <person name="Kaster A.-K."/>
            <person name="Ovreas L."/>
            <person name="Rohde M."/>
            <person name="Galperin M.Y."/>
            <person name="Jogler C."/>
        </authorList>
    </citation>
    <scope>NUCLEOTIDE SEQUENCE [LARGE SCALE GENOMIC DNA]</scope>
    <source>
        <strain evidence="1 2">Enr8</strain>
    </source>
</reference>
<name>A0A5C5V962_9BACT</name>
<comment type="caution">
    <text evidence="1">The sequence shown here is derived from an EMBL/GenBank/DDBJ whole genome shotgun (WGS) entry which is preliminary data.</text>
</comment>
<sequence>MSILVEEFEGRDIVLLTPSQETLTVSVIETIQTLVETYSSRRVVLDLRLVRFVAAGDLGDDADWQGLWRDLDYGLQAASRELVLCNLHQELAEALQATRSDAAVEPRAGR</sequence>
<evidence type="ECO:0000313" key="2">
    <source>
        <dbReference type="Proteomes" id="UP000318878"/>
    </source>
</evidence>
<accession>A0A5C5V962</accession>